<sequence>MTKMTTESSRAAGARRVVRAWVGLCLTLLAAAAGLRAAPAAAQEIMPYEFTPLPAGTNLALGYYAYGHNTDYSIARGPTFRDSGLETHIGIARLVHYDEIAGIRGGVQVFQAFGGLQDARIGGQRLEGAFGAQNIGLSAFAWPYINEASKTAVIVVGFLNPPTGTYDRFAPLNLGDNRVRGTVQVGLQQGFGEQFGLDLAYDAQFYGDNDRPFPGGGVLSQGTTHRIQAWANWRWNAAFTTSLGYTGTWGGEQRIDGILTGARTKIQRIRAHTGYFIDPTLQVGLELNHDLRAVGGFKQEFGAIVRVLKVF</sequence>
<protein>
    <recommendedName>
        <fullName evidence="4">Transporter</fullName>
    </recommendedName>
</protein>
<dbReference type="Pfam" id="PF13557">
    <property type="entry name" value="Phenol_MetA_deg"/>
    <property type="match status" value="1"/>
</dbReference>
<feature type="signal peptide" evidence="1">
    <location>
        <begin position="1"/>
        <end position="42"/>
    </location>
</feature>
<dbReference type="AlphaFoldDB" id="A0A8H9C8I6"/>
<name>A0A8H9C8I6_9HYPH</name>
<feature type="chain" id="PRO_5035003510" description="Transporter" evidence="1">
    <location>
        <begin position="43"/>
        <end position="311"/>
    </location>
</feature>
<dbReference type="KEGG" id="mind:mvi_45340"/>
<reference evidence="2" key="1">
    <citation type="submission" date="2020-11" db="EMBL/GenBank/DDBJ databases">
        <title>Complete genome sequence of a novel pathogenic Methylobacterium strain isolated from rice in Vietnam.</title>
        <authorList>
            <person name="Lai K."/>
            <person name="Okazaki S."/>
            <person name="Higashi K."/>
            <person name="Mori H."/>
            <person name="Toyoda A."/>
            <person name="Kurokawa K."/>
        </authorList>
    </citation>
    <scope>NUCLEOTIDE SEQUENCE</scope>
    <source>
        <strain evidence="2">VL1</strain>
    </source>
</reference>
<proteinExistence type="predicted"/>
<gene>
    <name evidence="2" type="ORF">mvi_45340</name>
</gene>
<evidence type="ECO:0000313" key="2">
    <source>
        <dbReference type="EMBL" id="BCM86073.1"/>
    </source>
</evidence>
<dbReference type="EMBL" id="AP024145">
    <property type="protein sequence ID" value="BCM86073.1"/>
    <property type="molecule type" value="Genomic_DNA"/>
</dbReference>
<evidence type="ECO:0000256" key="1">
    <source>
        <dbReference type="SAM" id="SignalP"/>
    </source>
</evidence>
<keyword evidence="1" id="KW-0732">Signal</keyword>
<evidence type="ECO:0000313" key="3">
    <source>
        <dbReference type="Proteomes" id="UP000663508"/>
    </source>
</evidence>
<organism evidence="2 3">
    <name type="scientific">Methylobacterium indicum</name>
    <dbReference type="NCBI Taxonomy" id="1775910"/>
    <lineage>
        <taxon>Bacteria</taxon>
        <taxon>Pseudomonadati</taxon>
        <taxon>Pseudomonadota</taxon>
        <taxon>Alphaproteobacteria</taxon>
        <taxon>Hyphomicrobiales</taxon>
        <taxon>Methylobacteriaceae</taxon>
        <taxon>Methylobacterium</taxon>
    </lineage>
</organism>
<dbReference type="InterPro" id="IPR025737">
    <property type="entry name" value="FApF"/>
</dbReference>
<accession>A0A8H9C8I6</accession>
<evidence type="ECO:0008006" key="4">
    <source>
        <dbReference type="Google" id="ProtNLM"/>
    </source>
</evidence>
<dbReference type="Proteomes" id="UP000663508">
    <property type="component" value="Chromosome"/>
</dbReference>